<sequence length="200" mass="21689">MNSSGVSFDTKPSDLKFEMALSGWPFAQPSDTLRLHLLLNVTPNVTSLLQNNSTNNNITTFTLLSSNETMTTTIRMIGSGTVDGVNTPVSFSLAQNQSDPGLLVLVLEIPHFNSSFQYDPDFSVLLPSQQQEDSSSTTDLLPLLSLIALILIPVTLATIAVLVAFLVWARRRHILWATRKGMTGNVTLSRVDGDKGGNAL</sequence>
<keyword evidence="1" id="KW-1133">Transmembrane helix</keyword>
<comment type="caution">
    <text evidence="2">The sequence shown here is derived from an EMBL/GenBank/DDBJ whole genome shotgun (WGS) entry which is preliminary data.</text>
</comment>
<organism evidence="2 3">
    <name type="scientific">Candidatus Sysuiplasma superficiale</name>
    <dbReference type="NCBI Taxonomy" id="2823368"/>
    <lineage>
        <taxon>Archaea</taxon>
        <taxon>Methanobacteriati</taxon>
        <taxon>Thermoplasmatota</taxon>
        <taxon>Thermoplasmata</taxon>
        <taxon>Candidatus Sysuiplasmatales</taxon>
        <taxon>Candidatus Sysuiplasmataceae</taxon>
        <taxon>Candidatus Sysuiplasma</taxon>
    </lineage>
</organism>
<keyword evidence="1" id="KW-0472">Membrane</keyword>
<protein>
    <submittedName>
        <fullName evidence="2">Uncharacterized protein</fullName>
    </submittedName>
</protein>
<evidence type="ECO:0000313" key="3">
    <source>
        <dbReference type="Proteomes" id="UP000750197"/>
    </source>
</evidence>
<keyword evidence="1" id="KW-0812">Transmembrane</keyword>
<dbReference type="AlphaFoldDB" id="A0A8J7YND0"/>
<feature type="transmembrane region" description="Helical" evidence="1">
    <location>
        <begin position="140"/>
        <end position="169"/>
    </location>
</feature>
<evidence type="ECO:0000313" key="2">
    <source>
        <dbReference type="EMBL" id="MBX8643925.1"/>
    </source>
</evidence>
<reference evidence="2" key="1">
    <citation type="submission" date="2021-05" db="EMBL/GenBank/DDBJ databases">
        <title>Genomic insights into ecological role and evolution of a novel Thermoplasmata order Candidatus Sysuiplasmatales.</title>
        <authorList>
            <person name="Yuan Y."/>
        </authorList>
    </citation>
    <scope>NUCLEOTIDE SEQUENCE</scope>
    <source>
        <strain evidence="2">TUT19-bin139</strain>
    </source>
</reference>
<proteinExistence type="predicted"/>
<evidence type="ECO:0000256" key="1">
    <source>
        <dbReference type="SAM" id="Phobius"/>
    </source>
</evidence>
<dbReference type="Proteomes" id="UP000750197">
    <property type="component" value="Unassembled WGS sequence"/>
</dbReference>
<dbReference type="EMBL" id="JAHEAC010000027">
    <property type="protein sequence ID" value="MBX8643925.1"/>
    <property type="molecule type" value="Genomic_DNA"/>
</dbReference>
<accession>A0A8J7YND0</accession>
<gene>
    <name evidence="2" type="ORF">KIY12_04280</name>
</gene>
<name>A0A8J7YND0_9ARCH</name>